<dbReference type="InterPro" id="IPR014710">
    <property type="entry name" value="RmlC-like_jellyroll"/>
</dbReference>
<evidence type="ECO:0000313" key="5">
    <source>
        <dbReference type="Proteomes" id="UP000011750"/>
    </source>
</evidence>
<dbReference type="Gramene" id="Bra020795.1">
    <property type="protein sequence ID" value="Bra020795.1-P"/>
    <property type="gene ID" value="Bra020795"/>
</dbReference>
<name>M4DWA1_BRACM</name>
<evidence type="ECO:0000256" key="2">
    <source>
        <dbReference type="SAM" id="Phobius"/>
    </source>
</evidence>
<organism evidence="4 5">
    <name type="scientific">Brassica campestris</name>
    <name type="common">Field mustard</name>
    <dbReference type="NCBI Taxonomy" id="3711"/>
    <lineage>
        <taxon>Eukaryota</taxon>
        <taxon>Viridiplantae</taxon>
        <taxon>Streptophyta</taxon>
        <taxon>Embryophyta</taxon>
        <taxon>Tracheophyta</taxon>
        <taxon>Spermatophyta</taxon>
        <taxon>Magnoliopsida</taxon>
        <taxon>eudicotyledons</taxon>
        <taxon>Gunneridae</taxon>
        <taxon>Pentapetalae</taxon>
        <taxon>rosids</taxon>
        <taxon>malvids</taxon>
        <taxon>Brassicales</taxon>
        <taxon>Brassicaceae</taxon>
        <taxon>Brassiceae</taxon>
        <taxon>Brassica</taxon>
    </lineage>
</organism>
<reference evidence="4 5" key="2">
    <citation type="journal article" date="2018" name="Hortic Res">
        <title>Improved Brassica rapa reference genome by single-molecule sequencing and chromosome conformation capture technologies.</title>
        <authorList>
            <person name="Zhang L."/>
            <person name="Cai X."/>
            <person name="Wu J."/>
            <person name="Liu M."/>
            <person name="Grob S."/>
            <person name="Cheng F."/>
            <person name="Liang J."/>
            <person name="Cai C."/>
            <person name="Liu Z."/>
            <person name="Liu B."/>
            <person name="Wang F."/>
            <person name="Li S."/>
            <person name="Liu F."/>
            <person name="Li X."/>
            <person name="Cheng L."/>
            <person name="Yang W."/>
            <person name="Li M.H."/>
            <person name="Grossniklaus U."/>
            <person name="Zheng H."/>
            <person name="Wang X."/>
        </authorList>
    </citation>
    <scope>NUCLEOTIDE SEQUENCE [LARGE SCALE GENOMIC DNA]</scope>
    <source>
        <strain evidence="4 5">cv. Chiifu-401-42</strain>
    </source>
</reference>
<protein>
    <recommendedName>
        <fullName evidence="3">Cupin type-1 domain-containing protein</fullName>
    </recommendedName>
</protein>
<dbReference type="InterPro" id="IPR006045">
    <property type="entry name" value="Cupin_1"/>
</dbReference>
<dbReference type="AlphaFoldDB" id="M4DWA1"/>
<feature type="domain" description="Cupin type-1" evidence="3">
    <location>
        <begin position="73"/>
        <end position="116"/>
    </location>
</feature>
<dbReference type="InParanoid" id="M4DWA1"/>
<dbReference type="eggNOG" id="ENOG502QQ4A">
    <property type="taxonomic scope" value="Eukaryota"/>
</dbReference>
<evidence type="ECO:0000256" key="1">
    <source>
        <dbReference type="ARBA" id="ARBA00022729"/>
    </source>
</evidence>
<feature type="transmembrane region" description="Helical" evidence="2">
    <location>
        <begin position="12"/>
        <end position="31"/>
    </location>
</feature>
<dbReference type="OMA" id="LFKTSAC"/>
<dbReference type="Pfam" id="PF00190">
    <property type="entry name" value="Cupin_1"/>
    <property type="match status" value="1"/>
</dbReference>
<keyword evidence="5" id="KW-1185">Reference proteome</keyword>
<dbReference type="EnsemblPlants" id="Bra020795.1">
    <property type="protein sequence ID" value="Bra020795.1-P"/>
    <property type="gene ID" value="Bra020795"/>
</dbReference>
<reference evidence="4 5" key="1">
    <citation type="journal article" date="2011" name="Nat. Genet.">
        <title>The genome of the mesopolyploid crop species Brassica rapa.</title>
        <authorList>
            <consortium name="Brassica rapa Genome Sequencing Project Consortium"/>
            <person name="Wang X."/>
            <person name="Wang H."/>
            <person name="Wang J."/>
            <person name="Sun R."/>
            <person name="Wu J."/>
            <person name="Liu S."/>
            <person name="Bai Y."/>
            <person name="Mun J.H."/>
            <person name="Bancroft I."/>
            <person name="Cheng F."/>
            <person name="Huang S."/>
            <person name="Li X."/>
            <person name="Hua W."/>
            <person name="Wang J."/>
            <person name="Wang X."/>
            <person name="Freeling M."/>
            <person name="Pires J.C."/>
            <person name="Paterson A.H."/>
            <person name="Chalhoub B."/>
            <person name="Wang B."/>
            <person name="Hayward A."/>
            <person name="Sharpe A.G."/>
            <person name="Park B.S."/>
            <person name="Weisshaar B."/>
            <person name="Liu B."/>
            <person name="Li B."/>
            <person name="Liu B."/>
            <person name="Tong C."/>
            <person name="Song C."/>
            <person name="Duran C."/>
            <person name="Peng C."/>
            <person name="Geng C."/>
            <person name="Koh C."/>
            <person name="Lin C."/>
            <person name="Edwards D."/>
            <person name="Mu D."/>
            <person name="Shen D."/>
            <person name="Soumpourou E."/>
            <person name="Li F."/>
            <person name="Fraser F."/>
            <person name="Conant G."/>
            <person name="Lassalle G."/>
            <person name="King G.J."/>
            <person name="Bonnema G."/>
            <person name="Tang H."/>
            <person name="Wang H."/>
            <person name="Belcram H."/>
            <person name="Zhou H."/>
            <person name="Hirakawa H."/>
            <person name="Abe H."/>
            <person name="Guo H."/>
            <person name="Wang H."/>
            <person name="Jin H."/>
            <person name="Parkin I.A."/>
            <person name="Batley J."/>
            <person name="Kim J.S."/>
            <person name="Just J."/>
            <person name="Li J."/>
            <person name="Xu J."/>
            <person name="Deng J."/>
            <person name="Kim J.A."/>
            <person name="Li J."/>
            <person name="Yu J."/>
            <person name="Meng J."/>
            <person name="Wang J."/>
            <person name="Min J."/>
            <person name="Poulain J."/>
            <person name="Wang J."/>
            <person name="Hatakeyama K."/>
            <person name="Wu K."/>
            <person name="Wang L."/>
            <person name="Fang L."/>
            <person name="Trick M."/>
            <person name="Links M.G."/>
            <person name="Zhao M."/>
            <person name="Jin M."/>
            <person name="Ramchiary N."/>
            <person name="Drou N."/>
            <person name="Berkman P.J."/>
            <person name="Cai Q."/>
            <person name="Huang Q."/>
            <person name="Li R."/>
            <person name="Tabata S."/>
            <person name="Cheng S."/>
            <person name="Zhang S."/>
            <person name="Zhang S."/>
            <person name="Huang S."/>
            <person name="Sato S."/>
            <person name="Sun S."/>
            <person name="Kwon S.J."/>
            <person name="Choi S.R."/>
            <person name="Lee T.H."/>
            <person name="Fan W."/>
            <person name="Zhao X."/>
            <person name="Tan X."/>
            <person name="Xu X."/>
            <person name="Wang Y."/>
            <person name="Qiu Y."/>
            <person name="Yin Y."/>
            <person name="Li Y."/>
            <person name="Du Y."/>
            <person name="Liao Y."/>
            <person name="Lim Y."/>
            <person name="Narusaka Y."/>
            <person name="Wang Y."/>
            <person name="Wang Z."/>
            <person name="Li Z."/>
            <person name="Wang Z."/>
            <person name="Xiong Z."/>
            <person name="Zhang Z."/>
        </authorList>
    </citation>
    <scope>NUCLEOTIDE SEQUENCE [LARGE SCALE GENOMIC DNA]</scope>
    <source>
        <strain evidence="4 5">cv. Chiifu-401-42</strain>
    </source>
</reference>
<dbReference type="SUPFAM" id="SSF51182">
    <property type="entry name" value="RmlC-like cupins"/>
    <property type="match status" value="1"/>
</dbReference>
<dbReference type="HOGENOM" id="CLU_1557446_0_0_1"/>
<keyword evidence="1" id="KW-0732">Signal</keyword>
<dbReference type="Proteomes" id="UP000011750">
    <property type="component" value="Chromosome A02"/>
</dbReference>
<dbReference type="InterPro" id="IPR011051">
    <property type="entry name" value="RmlC_Cupin_sf"/>
</dbReference>
<sequence length="172" mass="19057">MNTSEIQNMKGFLRFIVAKVILLALASSFVYCHDLLFKTSACVAVDDANGVFVNGKFCKDPKYVKAEEFFTSGLNIAGNTINRVGSNVTNVNVDKIPGLNTLGVSLVRIDFAPGGQKRNDTFSSERWEDERGCVCWSRKPEPRYNHNRGSCFWFEAFDHAGDFSVSAGCQHG</sequence>
<evidence type="ECO:0000313" key="4">
    <source>
        <dbReference type="EnsemblPlants" id="Bra020795.1-P"/>
    </source>
</evidence>
<evidence type="ECO:0000259" key="3">
    <source>
        <dbReference type="Pfam" id="PF00190"/>
    </source>
</evidence>
<accession>M4DWA1</accession>
<keyword evidence="2" id="KW-0812">Transmembrane</keyword>
<dbReference type="STRING" id="51351.M4DWA1"/>
<dbReference type="Gene3D" id="2.60.120.10">
    <property type="entry name" value="Jelly Rolls"/>
    <property type="match status" value="1"/>
</dbReference>
<reference evidence="4" key="3">
    <citation type="submission" date="2023-03" db="UniProtKB">
        <authorList>
            <consortium name="EnsemblPlants"/>
        </authorList>
    </citation>
    <scope>IDENTIFICATION</scope>
    <source>
        <strain evidence="4">cv. Chiifu-401-42</strain>
    </source>
</reference>
<dbReference type="PANTHER" id="PTHR31238">
    <property type="entry name" value="GERMIN-LIKE PROTEIN SUBFAMILY 3 MEMBER 3"/>
    <property type="match status" value="1"/>
</dbReference>
<keyword evidence="2" id="KW-1133">Transmembrane helix</keyword>
<keyword evidence="2" id="KW-0472">Membrane</keyword>
<proteinExistence type="predicted"/>